<dbReference type="InterPro" id="IPR057326">
    <property type="entry name" value="KR_dom"/>
</dbReference>
<dbReference type="InterPro" id="IPR013120">
    <property type="entry name" value="FAR_NAD-bd"/>
</dbReference>
<dbReference type="SUPFAM" id="SSF51735">
    <property type="entry name" value="NAD(P)-binding Rossmann-fold domains"/>
    <property type="match status" value="3"/>
</dbReference>
<dbReference type="Pfam" id="PF08242">
    <property type="entry name" value="Methyltransf_12"/>
    <property type="match status" value="1"/>
</dbReference>
<evidence type="ECO:0000256" key="10">
    <source>
        <dbReference type="SAM" id="MobiDB-lite"/>
    </source>
</evidence>
<feature type="region of interest" description="Disordered" evidence="10">
    <location>
        <begin position="2214"/>
        <end position="2233"/>
    </location>
</feature>
<dbReference type="GO" id="GO:0016874">
    <property type="term" value="F:ligase activity"/>
    <property type="evidence" value="ECO:0007669"/>
    <property type="project" value="UniProtKB-KW"/>
</dbReference>
<dbReference type="InterPro" id="IPR036736">
    <property type="entry name" value="ACP-like_sf"/>
</dbReference>
<feature type="domain" description="Carrier" evidence="11">
    <location>
        <begin position="2071"/>
        <end position="2146"/>
    </location>
</feature>
<feature type="region of interest" description="N-terminal hotdog fold" evidence="9">
    <location>
        <begin position="717"/>
        <end position="852"/>
    </location>
</feature>
<evidence type="ECO:0000256" key="7">
    <source>
        <dbReference type="ARBA" id="ARBA00023268"/>
    </source>
</evidence>
<dbReference type="Pfam" id="PF08659">
    <property type="entry name" value="KR"/>
    <property type="match status" value="1"/>
</dbReference>
<dbReference type="Gene3D" id="3.40.50.150">
    <property type="entry name" value="Vaccinia Virus protein VP39"/>
    <property type="match status" value="1"/>
</dbReference>
<dbReference type="PROSITE" id="PS50075">
    <property type="entry name" value="CARRIER"/>
    <property type="match status" value="2"/>
</dbReference>
<dbReference type="PROSITE" id="PS52019">
    <property type="entry name" value="PKS_MFAS_DH"/>
    <property type="match status" value="1"/>
</dbReference>
<dbReference type="InterPro" id="IPR020845">
    <property type="entry name" value="AMP-binding_CS"/>
</dbReference>
<dbReference type="Pfam" id="PF00550">
    <property type="entry name" value="PP-binding"/>
    <property type="match status" value="2"/>
</dbReference>
<keyword evidence="15" id="KW-1185">Reference proteome</keyword>
<evidence type="ECO:0000313" key="14">
    <source>
        <dbReference type="EMBL" id="PVI02593.1"/>
    </source>
</evidence>
<feature type="domain" description="Carrier" evidence="11">
    <location>
        <begin position="3146"/>
        <end position="3223"/>
    </location>
</feature>
<dbReference type="InterPro" id="IPR016035">
    <property type="entry name" value="Acyl_Trfase/lysoPLipase"/>
</dbReference>
<dbReference type="InterPro" id="IPR029063">
    <property type="entry name" value="SAM-dependent_MTases_sf"/>
</dbReference>
<evidence type="ECO:0000256" key="6">
    <source>
        <dbReference type="ARBA" id="ARBA00022737"/>
    </source>
</evidence>
<dbReference type="InterPro" id="IPR023213">
    <property type="entry name" value="CAT-like_dom_sf"/>
</dbReference>
<dbReference type="GO" id="GO:0006633">
    <property type="term" value="P:fatty acid biosynthetic process"/>
    <property type="evidence" value="ECO:0007669"/>
    <property type="project" value="InterPro"/>
</dbReference>
<dbReference type="InterPro" id="IPR014031">
    <property type="entry name" value="Ketoacyl_synth_C"/>
</dbReference>
<dbReference type="SUPFAM" id="SSF47336">
    <property type="entry name" value="ACP-like"/>
    <property type="match status" value="2"/>
</dbReference>
<dbReference type="InterPro" id="IPR014043">
    <property type="entry name" value="Acyl_transferase_dom"/>
</dbReference>
<dbReference type="EMBL" id="KZ805341">
    <property type="protein sequence ID" value="PVI02593.1"/>
    <property type="molecule type" value="Genomic_DNA"/>
</dbReference>
<dbReference type="PROSITE" id="PS00606">
    <property type="entry name" value="KS3_1"/>
    <property type="match status" value="1"/>
</dbReference>
<dbReference type="Gene3D" id="3.40.50.12780">
    <property type="entry name" value="N-terminal domain of ligase-like"/>
    <property type="match status" value="1"/>
</dbReference>
<dbReference type="InterPro" id="IPR020807">
    <property type="entry name" value="PKS_DH"/>
</dbReference>
<dbReference type="SMART" id="SM00823">
    <property type="entry name" value="PKS_PP"/>
    <property type="match status" value="2"/>
</dbReference>
<dbReference type="InterPro" id="IPR018201">
    <property type="entry name" value="Ketoacyl_synth_AS"/>
</dbReference>
<dbReference type="InterPro" id="IPR009081">
    <property type="entry name" value="PP-bd_ACP"/>
</dbReference>
<evidence type="ECO:0000313" key="15">
    <source>
        <dbReference type="Proteomes" id="UP000244855"/>
    </source>
</evidence>
<dbReference type="InterPro" id="IPR020806">
    <property type="entry name" value="PKS_PP-bd"/>
</dbReference>
<comment type="similarity">
    <text evidence="8">Belongs to the NRP synthetase family.</text>
</comment>
<dbReference type="InterPro" id="IPR016039">
    <property type="entry name" value="Thiolase-like"/>
</dbReference>
<dbReference type="GO" id="GO:0008168">
    <property type="term" value="F:methyltransferase activity"/>
    <property type="evidence" value="ECO:0007669"/>
    <property type="project" value="UniProtKB-KW"/>
</dbReference>
<dbReference type="Pfam" id="PF00698">
    <property type="entry name" value="Acyl_transf_1"/>
    <property type="match status" value="1"/>
</dbReference>
<dbReference type="InterPro" id="IPR042099">
    <property type="entry name" value="ANL_N_sf"/>
</dbReference>
<dbReference type="SUPFAM" id="SSF52151">
    <property type="entry name" value="FabD/lysophospholipase-like"/>
    <property type="match status" value="1"/>
</dbReference>
<keyword evidence="3" id="KW-0436">Ligase</keyword>
<accession>A0A2V1DW68</accession>
<dbReference type="Gene3D" id="3.30.559.10">
    <property type="entry name" value="Chloramphenicol acetyltransferase-like domain"/>
    <property type="match status" value="1"/>
</dbReference>
<keyword evidence="4" id="KW-0489">Methyltransferase</keyword>
<dbReference type="SUPFAM" id="SSF52777">
    <property type="entry name" value="CoA-dependent acyltransferases"/>
    <property type="match status" value="2"/>
</dbReference>
<proteinExistence type="inferred from homology"/>
<dbReference type="Pfam" id="PF07993">
    <property type="entry name" value="NAD_binding_4"/>
    <property type="match status" value="1"/>
</dbReference>
<evidence type="ECO:0000259" key="11">
    <source>
        <dbReference type="PROSITE" id="PS50075"/>
    </source>
</evidence>
<dbReference type="InterPro" id="IPR001227">
    <property type="entry name" value="Ac_transferase_dom_sf"/>
</dbReference>
<dbReference type="PANTHER" id="PTHR43775">
    <property type="entry name" value="FATTY ACID SYNTHASE"/>
    <property type="match status" value="1"/>
</dbReference>
<dbReference type="InterPro" id="IPR013968">
    <property type="entry name" value="PKS_KR"/>
</dbReference>
<dbReference type="InterPro" id="IPR036291">
    <property type="entry name" value="NAD(P)-bd_dom_sf"/>
</dbReference>
<evidence type="ECO:0000256" key="4">
    <source>
        <dbReference type="ARBA" id="ARBA00022603"/>
    </source>
</evidence>
<keyword evidence="5" id="KW-0808">Transferase</keyword>
<reference evidence="14 15" key="1">
    <citation type="journal article" date="2018" name="Sci. Rep.">
        <title>Comparative genomics provides insights into the lifestyle and reveals functional heterogeneity of dark septate endophytic fungi.</title>
        <authorList>
            <person name="Knapp D.G."/>
            <person name="Nemeth J.B."/>
            <person name="Barry K."/>
            <person name="Hainaut M."/>
            <person name="Henrissat B."/>
            <person name="Johnson J."/>
            <person name="Kuo A."/>
            <person name="Lim J.H.P."/>
            <person name="Lipzen A."/>
            <person name="Nolan M."/>
            <person name="Ohm R.A."/>
            <person name="Tamas L."/>
            <person name="Grigoriev I.V."/>
            <person name="Spatafora J.W."/>
            <person name="Nagy L.G."/>
            <person name="Kovacs G.M."/>
        </authorList>
    </citation>
    <scope>NUCLEOTIDE SEQUENCE [LARGE SCALE GENOMIC DNA]</scope>
    <source>
        <strain evidence="14 15">DSE2036</strain>
    </source>
</reference>
<dbReference type="GO" id="GO:0004312">
    <property type="term" value="F:fatty acid synthase activity"/>
    <property type="evidence" value="ECO:0007669"/>
    <property type="project" value="TreeGrafter"/>
</dbReference>
<dbReference type="Pfam" id="PF00109">
    <property type="entry name" value="ketoacyl-synt"/>
    <property type="match status" value="1"/>
</dbReference>
<dbReference type="InterPro" id="IPR049552">
    <property type="entry name" value="PKS_DH_N"/>
</dbReference>
<evidence type="ECO:0000256" key="9">
    <source>
        <dbReference type="PROSITE-ProRule" id="PRU01363"/>
    </source>
</evidence>
<dbReference type="GO" id="GO:0009403">
    <property type="term" value="P:toxin biosynthetic process"/>
    <property type="evidence" value="ECO:0007669"/>
    <property type="project" value="UniProtKB-ARBA"/>
</dbReference>
<dbReference type="SUPFAM" id="SSF55048">
    <property type="entry name" value="Probable ACP-binding domain of malonyl-CoA ACP transacylase"/>
    <property type="match status" value="1"/>
</dbReference>
<feature type="domain" description="PKS/mFAS DH" evidence="13">
    <location>
        <begin position="717"/>
        <end position="1021"/>
    </location>
</feature>
<dbReference type="CDD" id="cd02440">
    <property type="entry name" value="AdoMet_MTases"/>
    <property type="match status" value="1"/>
</dbReference>
<dbReference type="InterPro" id="IPR000873">
    <property type="entry name" value="AMP-dep_synth/lig_dom"/>
</dbReference>
<keyword evidence="7" id="KW-0511">Multifunctional enzyme</keyword>
<dbReference type="Pfam" id="PF00501">
    <property type="entry name" value="AMP-binding"/>
    <property type="match status" value="1"/>
</dbReference>
<dbReference type="Gene3D" id="3.30.559.30">
    <property type="entry name" value="Nonribosomal peptide synthetase, condensation domain"/>
    <property type="match status" value="1"/>
</dbReference>
<dbReference type="InterPro" id="IPR013217">
    <property type="entry name" value="Methyltransf_12"/>
</dbReference>
<evidence type="ECO:0000256" key="2">
    <source>
        <dbReference type="ARBA" id="ARBA00022553"/>
    </source>
</evidence>
<name>A0A2V1DW68_9PLEO</name>
<keyword evidence="2" id="KW-0597">Phosphoprotein</keyword>
<protein>
    <submittedName>
        <fullName evidence="14">Putative equisetin synthetase</fullName>
    </submittedName>
</protein>
<dbReference type="Pfam" id="PF00668">
    <property type="entry name" value="Condensation"/>
    <property type="match status" value="1"/>
</dbReference>
<feature type="region of interest" description="Disordered" evidence="10">
    <location>
        <begin position="2163"/>
        <end position="2206"/>
    </location>
</feature>
<dbReference type="GO" id="GO:0004315">
    <property type="term" value="F:3-oxoacyl-[acyl-carrier-protein] synthase activity"/>
    <property type="evidence" value="ECO:0007669"/>
    <property type="project" value="InterPro"/>
</dbReference>
<dbReference type="SMART" id="SM00822">
    <property type="entry name" value="PKS_KR"/>
    <property type="match status" value="1"/>
</dbReference>
<dbReference type="Pfam" id="PF02801">
    <property type="entry name" value="Ketoacyl-synt_C"/>
    <property type="match status" value="1"/>
</dbReference>
<dbReference type="InterPro" id="IPR014030">
    <property type="entry name" value="Ketoacyl_synth_N"/>
</dbReference>
<dbReference type="GO" id="GO:0032259">
    <property type="term" value="P:methylation"/>
    <property type="evidence" value="ECO:0007669"/>
    <property type="project" value="UniProtKB-KW"/>
</dbReference>
<dbReference type="InterPro" id="IPR049900">
    <property type="entry name" value="PKS_mFAS_DH"/>
</dbReference>
<dbReference type="PROSITE" id="PS00455">
    <property type="entry name" value="AMP_BINDING"/>
    <property type="match status" value="1"/>
</dbReference>
<dbReference type="Proteomes" id="UP000244855">
    <property type="component" value="Unassembled WGS sequence"/>
</dbReference>
<dbReference type="STRING" id="97972.A0A2V1DW68"/>
<dbReference type="Gene3D" id="3.40.47.10">
    <property type="match status" value="1"/>
</dbReference>
<dbReference type="CDD" id="cd19532">
    <property type="entry name" value="C_PKS-NRPS"/>
    <property type="match status" value="1"/>
</dbReference>
<feature type="compositionally biased region" description="Low complexity" evidence="10">
    <location>
        <begin position="2178"/>
        <end position="2196"/>
    </location>
</feature>
<dbReference type="SUPFAM" id="SSF56801">
    <property type="entry name" value="Acetyl-CoA synthetase-like"/>
    <property type="match status" value="1"/>
</dbReference>
<dbReference type="InterPro" id="IPR042104">
    <property type="entry name" value="PKS_dehydratase_sf"/>
</dbReference>
<feature type="domain" description="Ketosynthase family 3 (KS3)" evidence="12">
    <location>
        <begin position="4"/>
        <end position="418"/>
    </location>
</feature>
<dbReference type="SMART" id="SM00827">
    <property type="entry name" value="PKS_AT"/>
    <property type="match status" value="1"/>
</dbReference>
<dbReference type="SUPFAM" id="SSF53335">
    <property type="entry name" value="S-adenosyl-L-methionine-dependent methyltransferases"/>
    <property type="match status" value="1"/>
</dbReference>
<dbReference type="SMART" id="SM00825">
    <property type="entry name" value="PKS_KS"/>
    <property type="match status" value="1"/>
</dbReference>
<dbReference type="SUPFAM" id="SSF53901">
    <property type="entry name" value="Thiolase-like"/>
    <property type="match status" value="1"/>
</dbReference>
<gene>
    <name evidence="14" type="ORF">DM02DRAFT_701402</name>
</gene>
<dbReference type="SMART" id="SM00826">
    <property type="entry name" value="PKS_DH"/>
    <property type="match status" value="1"/>
</dbReference>
<dbReference type="GO" id="GO:0031177">
    <property type="term" value="F:phosphopantetheine binding"/>
    <property type="evidence" value="ECO:0007669"/>
    <property type="project" value="InterPro"/>
</dbReference>
<evidence type="ECO:0000256" key="8">
    <source>
        <dbReference type="ARBA" id="ARBA00029454"/>
    </source>
</evidence>
<evidence type="ECO:0000259" key="12">
    <source>
        <dbReference type="PROSITE" id="PS52004"/>
    </source>
</evidence>
<evidence type="ECO:0000256" key="3">
    <source>
        <dbReference type="ARBA" id="ARBA00022598"/>
    </source>
</evidence>
<dbReference type="Pfam" id="PF21089">
    <property type="entry name" value="PKS_DH_N"/>
    <property type="match status" value="1"/>
</dbReference>
<dbReference type="Gene3D" id="3.10.129.110">
    <property type="entry name" value="Polyketide synthase dehydratase"/>
    <property type="match status" value="1"/>
</dbReference>
<dbReference type="CDD" id="cd05930">
    <property type="entry name" value="A_NRPS"/>
    <property type="match status" value="1"/>
</dbReference>
<keyword evidence="1" id="KW-0596">Phosphopantetheine</keyword>
<dbReference type="InterPro" id="IPR020841">
    <property type="entry name" value="PKS_Beta-ketoAc_synthase_dom"/>
</dbReference>
<feature type="region of interest" description="C-terminal hotdog fold" evidence="9">
    <location>
        <begin position="867"/>
        <end position="1021"/>
    </location>
</feature>
<dbReference type="InterPro" id="IPR001242">
    <property type="entry name" value="Condensation_dom"/>
</dbReference>
<dbReference type="InterPro" id="IPR050091">
    <property type="entry name" value="PKS_NRPS_Biosynth_Enz"/>
</dbReference>
<dbReference type="PROSITE" id="PS52004">
    <property type="entry name" value="KS3_2"/>
    <property type="match status" value="1"/>
</dbReference>
<comment type="caution">
    <text evidence="9">Lacks conserved residue(s) required for the propagation of feature annotation.</text>
</comment>
<dbReference type="InterPro" id="IPR045851">
    <property type="entry name" value="AMP-bd_C_sf"/>
</dbReference>
<sequence length="3565" mass="392388">MNSTEPIALIGSACRFPGGCDTPSKLWQLLREPRDLLQKVPEKRRWHPESFYHTDPEHHRTTNVTSSYFLDDDPAEFDNTFFNIQPSECEAVDPQQRMLMETVYDSVCSAGQTIEGLRGSSTAVFVGMMCDDWSAMLTKDAETIPQYSATGMGRSIMSNRISYFFDWHGPSMTIDTACSSSLVAVHLAIQALRNGECKAAVAAGVNLCLSGRSRMWDKDVDGYARGEGIASVVLKPLSAALRDGDHIECLIRATSINQDGRTQGLTMPSATAQTALIRETYMRAGLDIEKPEDRPQFFHAHGTGTPAGDPQEAKAISTAFYSGGASDKLYVGSIKTVIGHTEGTAGLASLIGTSLALQHGIIPPNLLFNELNPSLVPFYANLEVPTSAIKWPKLSPGQVLLVDLVRSSGIKFAAVVGHSSGEIGAAYAAGFVSATTAIRVAYLRGLYAKFAGSSTCAKGGMMAVGTSFQDASEFCQLEHFEGRISVAAVNSSSSITLSGDEDAISEAVEIFKDEGKFARQLKVDTAYHSAHMVSSSKPYLSAMETVIGVDELSNDAEDRPIWYSSVLAGTIMSSDKVNSHYWVSNMVQPVLFDAAIRAAVAKSGSFDLALEVGPHPALKGPCLDTLAEVLGDPIPYSGLLARGKDDLLEISAALGFVWSNLGAELVSFENFEKLASGDEARRRIVPDLPKYVFDHSRSFWQISRAAGAQFASHDAPHPILGKRCVERETPQQVEWRNILSVKEIPWLKGHKIQGGMVFPAAGYVAMVTEAAKIISGKSRINLIHIQNLFIGRAIAFNEETSSMETLFRLKITHSGPDSIQAEFSCCSGAPYETGTTMGLNAEGSVTIMLAEPEADIIPCVKPTEFNMTTIDVDRFYNQIHKLGYEYSEPFRGLISIQRKKGYASGTMKDQGGPEWENQLLIHPAARPEDDGNIFSTLEYRIDKPDGDIALINDQWTASELDAALKGERVSLHYLIRLSESITPEEKANTLPHYQHLLNWAAFAVNRVKAGKNPNVPSSWVHDTEEQVKSIWGGIHDRADIRLIESVGKNIVDVVRQGSGILEHMDGLFDFYDEGLGLDRTNRHLGCMVAQLGHRYPQMKIFEIGAGTGGSTRNILSYLGDMFSSYTYTDISSGFFEAAQELFKEYQDRMVYRTYNMEHDPESQGFEPGYYDLILASNVMHATDKLEDMMTNARRLLKPGGYIIALELTNNDSLRVGLPMGSLPGWWVGAETGRPHGPTVTLPQWDALLRKCGFAGIDTCTPTEHQLQGSIVFAAQAVDDRVSLLRSPLTSILALPPTEVPRLIIIGGESLTTHRIAEKVAKFLAPRYSDILRVTSFESLDVDALPYASTVLSLTDLDEPVFKNITPQSLEALKILWQQAYNIIWVTKGARATEPYSSMMIGLGRAMIHEYPTISLQILDVDNIYDEDKISQLFSEELLRLELLNKWNRDASGNIDFLWSIESEVSFEGGARLIPRIYKNAEANARYNSTRRTISKQITWKESTVILSADNDCYELLEPSPLYIPSIPPANSDFISIQVSHFLLQSIETELCGKLMLCAGVDSSTGTHLLALSQSMESRPTVPVEWTMPLPPSGGDLAGIVSAVAAQLIAHKILELASFGGTIVLHESTTLLVDALKQKAQDYPVQIIFTTSIKDRAQYEWLYIPQNLPQRLVKKALPESTTMFIDLSYTRGSIATAQLICNCLPKSCNVYGSDSIYGAMTDTRAEFSFSGVSAAFKTACNAVFSRKDQEKASVVIEVGKLKEISIASTPLAVVECSTPTVLVNIQSIDSGTIFRADKTYLLVGMSGQVGQSLCQWMVERGARYVALASRRPKVHSQFIAFMKEFGTTVIVLALCYDEITAQMPPIAGVANGAMILRDCMFDGMTLENLTMVLDPKVAGTQYLDELFYDTPLDFFIIMSSLTSLVGNSSQSNYVAANMFMVALAEQRRKRGLAGSALAIGPLIGIGYVENSELTGEYFENLGMRNISEQDLQQQFAEAILAGRPDSVGSSEVAIGLIPFHPEQDDKAQWHGDIKFNHLILEHQDAQNLIGKSSVLPVRIKLAEVKTKDEAAAVIKEDFLIRLKRILMLGSDEVVNEKVPLVEQGIDSLMAVEVRSWFLKELDVDIPVLKVLGGSNITDLLAEAMDRVPATVIDFGALSNAKTIAPEIKTPPSPPVVQIAASSSNSSTSPSSDVDPASHPSTPLRTPMTDAEDQITAGEPAEIKPKVSSTGTEHATEMSYGQERFWFLSDYLKDKTSFNMTVMFKLAGRLQKSRLERAVRIVAQRHDALRTRFFWSGEGINRIAKQGVLSESSIELEHVKINSETDAKEQLRKMHEYVWDLNSHQAARMVLLTLNDNIHYFITSGHHISWDGYSFTVLFLDLDTAYSGRPLPPQGPECQYPAFAAWQREMYETGAMKKSIDEYYRPMIDPQAKAIPLFPFARATTRPLLDHFEQFEAKVTLQPSLVSKMKQVSRKCGATMFHLYLAALQALVFRLLPEEDSFYLGVADANRLDKNFIGSLGFFLNLLPVRFDRSTPGTKASDMIKDTRNKIYKALENSFVPWNILLKELKITRTNTEAPIFQLFVDYRQITRDRAQWCGCGLSDEDWLNARNGYDLTLGITDNPTGESLLSLRFQKKLYSEHSTELFLRSYVSVLESLASGIDTHVDELPRWASNDVEAALNAGRASPRRFAKPEPQEVHMFGATYVPLDPRNSIARIASIVGTAKPTIVLTDHHTTSQVTQVIVSDIATSSSLPAVVNKATPDSPAVILFTSGTTGKPKGVILTHANLRAQCEGYSRMVDLPSMVSVVLQQTIYNFDVSLDQIFAALADGGCLYVVPAEKRGDPQAITKIMAEQGVTYNVATPSEYETWFRYASDQLSRCKSWRYAFGGGEHLHNGLITKFAHHATHHIPGLRLFNNYGPTEASLAITKGEVMHSDPNLESHVPAGWIIPNYAVAVVDEHLNPVPFETVGEIIAGGPGITAGYLGQDELTKEKFIPGDLIHPLAAASPGLWYRTGDRGRLRQDGALYVDGRILGDTQVKIRGFRVELQEIENVLLETAKGAISQAVVTARGSGEDRFLAAHVVFASEFPPLRRQQLLNHLESKLPLPLYMQPAVIVPIASIPVTSNFKFDRKAIQVMELPEADASTENLASMEKKVAQLWKAIIPHGVRELTPESDFFDIGGNSILLVKLQAAIKRELNSAPQLIDLMASSSLEGMARHVRAASSQETIDWEAATEVPLYLSQLLRSKSSPTSKDRKHLNVVMTGATGYLGRQILARLLEAPEIREIILLVRPESITTASTLSFSPLVKLVAADLSQPNMGLSDETFITLADKTDVIMHCAANRSFWDDFQALRKVNFDAVKDLTRLCVANDATLHFISSGSVHIYGDAAPPSDGSDGYIASKWAAERFLHNAARCGLKAQIHRPLSVVTEGQTSESIKKIRGIQSELTRIIADLKKRPDFSAVSGFVDVAPVHDISASIAASMRVPTNSFNTFATIAEHKAHVRLSIATFAEQIQANSELLDLEPMNPLLWFAEAKKAGFKWLILAMELIMSREEEGNLQEGHLR</sequence>
<dbReference type="OrthoDB" id="329835at2759"/>
<dbReference type="PANTHER" id="PTHR43775:SF20">
    <property type="entry name" value="HYBRID PKS-NRPS SYNTHETASE APDA"/>
    <property type="match status" value="1"/>
</dbReference>
<keyword evidence="6" id="KW-0677">Repeat</keyword>
<dbReference type="Gene3D" id="1.10.1200.10">
    <property type="entry name" value="ACP-like"/>
    <property type="match status" value="2"/>
</dbReference>
<organism evidence="14 15">
    <name type="scientific">Periconia macrospinosa</name>
    <dbReference type="NCBI Taxonomy" id="97972"/>
    <lineage>
        <taxon>Eukaryota</taxon>
        <taxon>Fungi</taxon>
        <taxon>Dikarya</taxon>
        <taxon>Ascomycota</taxon>
        <taxon>Pezizomycotina</taxon>
        <taxon>Dothideomycetes</taxon>
        <taxon>Pleosporomycetidae</taxon>
        <taxon>Pleosporales</taxon>
        <taxon>Massarineae</taxon>
        <taxon>Periconiaceae</taxon>
        <taxon>Periconia</taxon>
    </lineage>
</organism>
<dbReference type="Gene3D" id="3.30.300.30">
    <property type="match status" value="1"/>
</dbReference>
<dbReference type="Gene3D" id="3.40.366.10">
    <property type="entry name" value="Malonyl-Coenzyme A Acyl Carrier Protein, domain 2"/>
    <property type="match status" value="1"/>
</dbReference>
<dbReference type="CDD" id="cd00833">
    <property type="entry name" value="PKS"/>
    <property type="match status" value="1"/>
</dbReference>
<dbReference type="Gene3D" id="3.40.50.720">
    <property type="entry name" value="NAD(P)-binding Rossmann-like Domain"/>
    <property type="match status" value="3"/>
</dbReference>
<evidence type="ECO:0000259" key="13">
    <source>
        <dbReference type="PROSITE" id="PS52019"/>
    </source>
</evidence>
<dbReference type="InterPro" id="IPR016036">
    <property type="entry name" value="Malonyl_transacylase_ACP-bd"/>
</dbReference>
<evidence type="ECO:0000256" key="1">
    <source>
        <dbReference type="ARBA" id="ARBA00022450"/>
    </source>
</evidence>
<evidence type="ECO:0000256" key="5">
    <source>
        <dbReference type="ARBA" id="ARBA00022679"/>
    </source>
</evidence>